<dbReference type="STRING" id="1163406.A0A0L0NH84"/>
<protein>
    <submittedName>
        <fullName evidence="9">Homeobox-leucine zipper protein HDG11</fullName>
    </submittedName>
</protein>
<keyword evidence="4 5" id="KW-0539">Nucleus</keyword>
<dbReference type="GO" id="GO:0000977">
    <property type="term" value="F:RNA polymerase II transcription regulatory region sequence-specific DNA binding"/>
    <property type="evidence" value="ECO:0007669"/>
    <property type="project" value="TreeGrafter"/>
</dbReference>
<proteinExistence type="predicted"/>
<dbReference type="InterPro" id="IPR001356">
    <property type="entry name" value="HD"/>
</dbReference>
<feature type="compositionally biased region" description="Pro residues" evidence="7">
    <location>
        <begin position="541"/>
        <end position="552"/>
    </location>
</feature>
<evidence type="ECO:0000313" key="10">
    <source>
        <dbReference type="Proteomes" id="UP000036947"/>
    </source>
</evidence>
<evidence type="ECO:0000313" key="9">
    <source>
        <dbReference type="EMBL" id="KND93419.1"/>
    </source>
</evidence>
<evidence type="ECO:0000256" key="2">
    <source>
        <dbReference type="ARBA" id="ARBA00023125"/>
    </source>
</evidence>
<dbReference type="PANTHER" id="PTHR24208:SF166">
    <property type="entry name" value="LIM HOMEOBOX TRANSCRIPTION FACTOR 1 ALPHA, ISOFORM B"/>
    <property type="match status" value="1"/>
</dbReference>
<evidence type="ECO:0000256" key="6">
    <source>
        <dbReference type="RuleBase" id="RU000682"/>
    </source>
</evidence>
<dbReference type="Pfam" id="PF00046">
    <property type="entry name" value="Homeodomain"/>
    <property type="match status" value="1"/>
</dbReference>
<dbReference type="InterPro" id="IPR050453">
    <property type="entry name" value="LIM_Homeobox_TF"/>
</dbReference>
<feature type="compositionally biased region" description="Acidic residues" evidence="7">
    <location>
        <begin position="180"/>
        <end position="194"/>
    </location>
</feature>
<evidence type="ECO:0000256" key="3">
    <source>
        <dbReference type="ARBA" id="ARBA00023155"/>
    </source>
</evidence>
<evidence type="ECO:0000256" key="4">
    <source>
        <dbReference type="ARBA" id="ARBA00023242"/>
    </source>
</evidence>
<evidence type="ECO:0000259" key="8">
    <source>
        <dbReference type="PROSITE" id="PS50071"/>
    </source>
</evidence>
<keyword evidence="10" id="KW-1185">Reference proteome</keyword>
<name>A0A0L0NH84_TOLOC</name>
<feature type="region of interest" description="Disordered" evidence="7">
    <location>
        <begin position="388"/>
        <end position="419"/>
    </location>
</feature>
<feature type="compositionally biased region" description="Polar residues" evidence="7">
    <location>
        <begin position="622"/>
        <end position="632"/>
    </location>
</feature>
<feature type="compositionally biased region" description="Polar residues" evidence="7">
    <location>
        <begin position="393"/>
        <end position="403"/>
    </location>
</feature>
<feature type="region of interest" description="Disordered" evidence="7">
    <location>
        <begin position="489"/>
        <end position="523"/>
    </location>
</feature>
<keyword evidence="2 5" id="KW-0238">DNA-binding</keyword>
<dbReference type="InterPro" id="IPR009057">
    <property type="entry name" value="Homeodomain-like_sf"/>
</dbReference>
<sequence length="646" mass="69795">MLITRICDTEHSPWPFRKYTASTRRPESPRMSDRYDLPLPVQPDWQGQYSYLPQHDSDIFSRPFGDNRNAAEDARRPQPTGEGGQVGPEPHVKKEQDSPEGLRCTGDPLGPRSVKHPSPGEDQSTLAEKTGGFGRGDLSASADPFPRPSGPNHFRTVLSTDEVSEPGPSRYERDVKDLATGEEGDFEGDDDEVIGADGESTGRPQTMAERLAARRKMKRFRLTHQQTRFLMSEFAKQPHPDAAHRERLSREIPGLSPRQVQVWFQNRRAKIKRLTADDRDRMVRMRAVPDDFDNVQALHSPYGAVHGIGGTLSPGEAANPSYGNHLLRPLMVDVRRQEDAYMSPTGLTPSFGGIELGQSGGMGSSDMVSPLSSVSNDRYAAGGLLSAASRSSNPHLSQQSCLEGSSHLGRPGLRQGRPMHLRESIPSSTADSLQSPLRTNMPWKSDSFDYSVYHGANTGSSVADRHQSSYQAGQIGSAAGSVMGGFETSSYSGSHNQPASSGLGYSNLQQSSQNRSRARSSSASLPLSIDFGFRDTYRPPVSGPPTGSPPYPSRAQVTAPAAKQDGSSGYSLSYPPAPLSAPLSLSPPRTFSGRVGANEYSAPQMSAPITASTDFGRAFQANVTSQPSSSSMKDYFGSGPMGYSQG</sequence>
<evidence type="ECO:0000256" key="5">
    <source>
        <dbReference type="PROSITE-ProRule" id="PRU00108"/>
    </source>
</evidence>
<dbReference type="OrthoDB" id="6159439at2759"/>
<dbReference type="Proteomes" id="UP000036947">
    <property type="component" value="Unassembled WGS sequence"/>
</dbReference>
<evidence type="ECO:0000256" key="7">
    <source>
        <dbReference type="SAM" id="MobiDB-lite"/>
    </source>
</evidence>
<feature type="region of interest" description="Disordered" evidence="7">
    <location>
        <begin position="622"/>
        <end position="646"/>
    </location>
</feature>
<feature type="compositionally biased region" description="Basic and acidic residues" evidence="7">
    <location>
        <begin position="170"/>
        <end position="179"/>
    </location>
</feature>
<comment type="subcellular location">
    <subcellularLocation>
        <location evidence="1 5 6">Nucleus</location>
    </subcellularLocation>
</comment>
<gene>
    <name evidence="9" type="ORF">TOPH_01650</name>
</gene>
<evidence type="ECO:0000256" key="1">
    <source>
        <dbReference type="ARBA" id="ARBA00004123"/>
    </source>
</evidence>
<dbReference type="CDD" id="cd00086">
    <property type="entry name" value="homeodomain"/>
    <property type="match status" value="1"/>
</dbReference>
<dbReference type="PROSITE" id="PS50071">
    <property type="entry name" value="HOMEOBOX_2"/>
    <property type="match status" value="1"/>
</dbReference>
<reference evidence="9 10" key="1">
    <citation type="journal article" date="2015" name="BMC Genomics">
        <title>The genome of the truffle-parasite Tolypocladium ophioglossoides and the evolution of antifungal peptaibiotics.</title>
        <authorList>
            <person name="Quandt C.A."/>
            <person name="Bushley K.E."/>
            <person name="Spatafora J.W."/>
        </authorList>
    </citation>
    <scope>NUCLEOTIDE SEQUENCE [LARGE SCALE GENOMIC DNA]</scope>
    <source>
        <strain evidence="9 10">CBS 100239</strain>
    </source>
</reference>
<dbReference type="AlphaFoldDB" id="A0A0L0NH84"/>
<dbReference type="GO" id="GO:0000981">
    <property type="term" value="F:DNA-binding transcription factor activity, RNA polymerase II-specific"/>
    <property type="evidence" value="ECO:0007669"/>
    <property type="project" value="TreeGrafter"/>
</dbReference>
<comment type="caution">
    <text evidence="9">The sequence shown here is derived from an EMBL/GenBank/DDBJ whole genome shotgun (WGS) entry which is preliminary data.</text>
</comment>
<dbReference type="SMART" id="SM00389">
    <property type="entry name" value="HOX"/>
    <property type="match status" value="1"/>
</dbReference>
<dbReference type="Gene3D" id="1.10.10.60">
    <property type="entry name" value="Homeodomain-like"/>
    <property type="match status" value="1"/>
</dbReference>
<feature type="compositionally biased region" description="Low complexity" evidence="7">
    <location>
        <begin position="506"/>
        <end position="523"/>
    </location>
</feature>
<dbReference type="EMBL" id="LFRF01000003">
    <property type="protein sequence ID" value="KND93419.1"/>
    <property type="molecule type" value="Genomic_DNA"/>
</dbReference>
<feature type="DNA-binding region" description="Homeobox" evidence="5">
    <location>
        <begin position="215"/>
        <end position="275"/>
    </location>
</feature>
<organism evidence="9 10">
    <name type="scientific">Tolypocladium ophioglossoides (strain CBS 100239)</name>
    <name type="common">Snaketongue truffleclub</name>
    <name type="synonym">Elaphocordyceps ophioglossoides</name>
    <dbReference type="NCBI Taxonomy" id="1163406"/>
    <lineage>
        <taxon>Eukaryota</taxon>
        <taxon>Fungi</taxon>
        <taxon>Dikarya</taxon>
        <taxon>Ascomycota</taxon>
        <taxon>Pezizomycotina</taxon>
        <taxon>Sordariomycetes</taxon>
        <taxon>Hypocreomycetidae</taxon>
        <taxon>Hypocreales</taxon>
        <taxon>Ophiocordycipitaceae</taxon>
        <taxon>Tolypocladium</taxon>
    </lineage>
</organism>
<accession>A0A0L0NH84</accession>
<feature type="region of interest" description="Disordered" evidence="7">
    <location>
        <begin position="535"/>
        <end position="574"/>
    </location>
</feature>
<feature type="compositionally biased region" description="Polar residues" evidence="7">
    <location>
        <begin position="489"/>
        <end position="504"/>
    </location>
</feature>
<feature type="region of interest" description="Disordered" evidence="7">
    <location>
        <begin position="13"/>
        <end position="203"/>
    </location>
</feature>
<feature type="compositionally biased region" description="Basic and acidic residues" evidence="7">
    <location>
        <begin position="24"/>
        <end position="36"/>
    </location>
</feature>
<keyword evidence="3 5" id="KW-0371">Homeobox</keyword>
<dbReference type="SUPFAM" id="SSF46689">
    <property type="entry name" value="Homeodomain-like"/>
    <property type="match status" value="1"/>
</dbReference>
<dbReference type="PANTHER" id="PTHR24208">
    <property type="entry name" value="LIM/HOMEOBOX PROTEIN LHX"/>
    <property type="match status" value="1"/>
</dbReference>
<feature type="domain" description="Homeobox" evidence="8">
    <location>
        <begin position="213"/>
        <end position="274"/>
    </location>
</feature>
<dbReference type="GO" id="GO:0005634">
    <property type="term" value="C:nucleus"/>
    <property type="evidence" value="ECO:0007669"/>
    <property type="project" value="UniProtKB-SubCell"/>
</dbReference>